<protein>
    <submittedName>
        <fullName evidence="7">Site-specific recombinase, phage integrase family</fullName>
    </submittedName>
</protein>
<evidence type="ECO:0000256" key="1">
    <source>
        <dbReference type="ARBA" id="ARBA00022908"/>
    </source>
</evidence>
<dbReference type="SUPFAM" id="SSF47823">
    <property type="entry name" value="lambda integrase-like, N-terminal domain"/>
    <property type="match status" value="1"/>
</dbReference>
<evidence type="ECO:0000259" key="5">
    <source>
        <dbReference type="PROSITE" id="PS51898"/>
    </source>
</evidence>
<dbReference type="RefSeq" id="WP_006942519.1">
    <property type="nucleotide sequence ID" value="NZ_GL538208.1"/>
</dbReference>
<dbReference type="InterPro" id="IPR013762">
    <property type="entry name" value="Integrase-like_cat_sf"/>
</dbReference>
<dbReference type="eggNOG" id="COG4974">
    <property type="taxonomic scope" value="Bacteria"/>
</dbReference>
<dbReference type="EMBL" id="AECS01000037">
    <property type="protein sequence ID" value="EFQ04163.1"/>
    <property type="molecule type" value="Genomic_DNA"/>
</dbReference>
<dbReference type="PROSITE" id="PS51900">
    <property type="entry name" value="CB"/>
    <property type="match status" value="1"/>
</dbReference>
<evidence type="ECO:0000313" key="7">
    <source>
        <dbReference type="EMBL" id="EFQ04163.1"/>
    </source>
</evidence>
<dbReference type="InterPro" id="IPR044068">
    <property type="entry name" value="CB"/>
</dbReference>
<evidence type="ECO:0000259" key="6">
    <source>
        <dbReference type="PROSITE" id="PS51900"/>
    </source>
</evidence>
<dbReference type="InterPro" id="IPR010998">
    <property type="entry name" value="Integrase_recombinase_N"/>
</dbReference>
<dbReference type="Pfam" id="PF00589">
    <property type="entry name" value="Phage_integrase"/>
    <property type="match status" value="1"/>
</dbReference>
<comment type="caution">
    <text evidence="7">The sequence shown here is derived from an EMBL/GenBank/DDBJ whole genome shotgun (WGS) entry which is preliminary data.</text>
</comment>
<dbReference type="STRING" id="706434.HMPREF9429_01348"/>
<gene>
    <name evidence="7" type="ORF">HMPREF9429_01348</name>
</gene>
<dbReference type="Gene3D" id="1.10.443.10">
    <property type="entry name" value="Intergrase catalytic core"/>
    <property type="match status" value="1"/>
</dbReference>
<dbReference type="InterPro" id="IPR002104">
    <property type="entry name" value="Integrase_catalytic"/>
</dbReference>
<organism evidence="7 8">
    <name type="scientific">Megasphaera micronuciformis F0359</name>
    <dbReference type="NCBI Taxonomy" id="706434"/>
    <lineage>
        <taxon>Bacteria</taxon>
        <taxon>Bacillati</taxon>
        <taxon>Bacillota</taxon>
        <taxon>Negativicutes</taxon>
        <taxon>Veillonellales</taxon>
        <taxon>Veillonellaceae</taxon>
        <taxon>Megasphaera</taxon>
    </lineage>
</organism>
<keyword evidence="1" id="KW-0229">DNA integration</keyword>
<evidence type="ECO:0000313" key="8">
    <source>
        <dbReference type="Proteomes" id="UP000003195"/>
    </source>
</evidence>
<sequence>MNYDELDHFYIGRPAAIQRNSKLTAKARQSIYIARADNTIDAYASDWKDFCDWCVQHKQEYFPTRAETIVNYINDLADNAKANTIARRVSALTENFDAAGLTDNPCRLPLVKDAVRGIKRMKGTIQQGKMPILFDDLVDMLRHIEGHEAEQARDRAILLIGFYGAMRRSEIASLHVEDLQFSRLGLRITVRNAKTDKAGQGQVISIPAIEDKEIDAVTALQHWLHLSGITSGPVFRGFTKNKTVRKTAISDKSVALIVKKHVEAVGMDSQYFGAHSLRHGFATSAAQHQVDERSIMKQTRHKSQSVVRKYIDEADGLINNPVFKITER</sequence>
<keyword evidence="2 4" id="KW-0238">DNA-binding</keyword>
<dbReference type="GO" id="GO:0006310">
    <property type="term" value="P:DNA recombination"/>
    <property type="evidence" value="ECO:0007669"/>
    <property type="project" value="UniProtKB-KW"/>
</dbReference>
<evidence type="ECO:0000256" key="4">
    <source>
        <dbReference type="PROSITE-ProRule" id="PRU01248"/>
    </source>
</evidence>
<reference evidence="7 8" key="1">
    <citation type="submission" date="2010-08" db="EMBL/GenBank/DDBJ databases">
        <authorList>
            <person name="Weinstock G."/>
            <person name="Sodergren E."/>
            <person name="Clifton S."/>
            <person name="Fulton L."/>
            <person name="Fulton B."/>
            <person name="Courtney L."/>
            <person name="Fronick C."/>
            <person name="Harrison M."/>
            <person name="Strong C."/>
            <person name="Farmer C."/>
            <person name="Delahaunty K."/>
            <person name="Markovic C."/>
            <person name="Hall O."/>
            <person name="Minx P."/>
            <person name="Tomlinson C."/>
            <person name="Mitreva M."/>
            <person name="Hou S."/>
            <person name="Chen J."/>
            <person name="Wollam A."/>
            <person name="Pepin K.H."/>
            <person name="Johnson M."/>
            <person name="Bhonagiri V."/>
            <person name="Zhang X."/>
            <person name="Suruliraj S."/>
            <person name="Warren W."/>
            <person name="Chinwalla A."/>
            <person name="Mardis E.R."/>
            <person name="Wilson R.K."/>
        </authorList>
    </citation>
    <scope>NUCLEOTIDE SEQUENCE [LARGE SCALE GENOMIC DNA]</scope>
    <source>
        <strain evidence="7 8">F0359</strain>
    </source>
</reference>
<keyword evidence="3" id="KW-0233">DNA recombination</keyword>
<dbReference type="GO" id="GO:0003677">
    <property type="term" value="F:DNA binding"/>
    <property type="evidence" value="ECO:0007669"/>
    <property type="project" value="UniProtKB-UniRule"/>
</dbReference>
<dbReference type="InterPro" id="IPR004107">
    <property type="entry name" value="Integrase_SAM-like_N"/>
</dbReference>
<evidence type="ECO:0000256" key="3">
    <source>
        <dbReference type="ARBA" id="ARBA00023172"/>
    </source>
</evidence>
<dbReference type="PROSITE" id="PS51898">
    <property type="entry name" value="TYR_RECOMBINASE"/>
    <property type="match status" value="1"/>
</dbReference>
<dbReference type="GO" id="GO:0015074">
    <property type="term" value="P:DNA integration"/>
    <property type="evidence" value="ECO:0007669"/>
    <property type="project" value="UniProtKB-KW"/>
</dbReference>
<dbReference type="InterPro" id="IPR052925">
    <property type="entry name" value="Phage_Integrase-like_Recomb"/>
</dbReference>
<dbReference type="Proteomes" id="UP000003195">
    <property type="component" value="Unassembled WGS sequence"/>
</dbReference>
<proteinExistence type="predicted"/>
<dbReference type="PANTHER" id="PTHR34605:SF4">
    <property type="entry name" value="DNA ADENINE METHYLTRANSFERASE"/>
    <property type="match status" value="1"/>
</dbReference>
<accession>E2ZCH6</accession>
<dbReference type="Gene3D" id="1.10.150.130">
    <property type="match status" value="1"/>
</dbReference>
<dbReference type="Pfam" id="PF02899">
    <property type="entry name" value="Phage_int_SAM_1"/>
    <property type="match status" value="1"/>
</dbReference>
<dbReference type="AlphaFoldDB" id="E2ZCH6"/>
<feature type="domain" description="Tyr recombinase" evidence="5">
    <location>
        <begin position="127"/>
        <end position="324"/>
    </location>
</feature>
<name>E2ZCH6_9FIRM</name>
<dbReference type="HOGENOM" id="CLU_047407_4_1_9"/>
<dbReference type="InterPro" id="IPR011010">
    <property type="entry name" value="DNA_brk_join_enz"/>
</dbReference>
<keyword evidence="8" id="KW-1185">Reference proteome</keyword>
<dbReference type="SUPFAM" id="SSF56349">
    <property type="entry name" value="DNA breaking-rejoining enzymes"/>
    <property type="match status" value="1"/>
</dbReference>
<dbReference type="PANTHER" id="PTHR34605">
    <property type="entry name" value="PHAGE_INTEGRASE DOMAIN-CONTAINING PROTEIN"/>
    <property type="match status" value="1"/>
</dbReference>
<dbReference type="CDD" id="cd00799">
    <property type="entry name" value="INT_Cre_C"/>
    <property type="match status" value="1"/>
</dbReference>
<evidence type="ECO:0000256" key="2">
    <source>
        <dbReference type="ARBA" id="ARBA00023125"/>
    </source>
</evidence>
<feature type="domain" description="Core-binding (CB)" evidence="6">
    <location>
        <begin position="23"/>
        <end position="100"/>
    </location>
</feature>
<dbReference type="OrthoDB" id="9815875at2"/>